<evidence type="ECO:0000259" key="3">
    <source>
        <dbReference type="SMART" id="SM00899"/>
    </source>
</evidence>
<keyword evidence="5" id="KW-1185">Reference proteome</keyword>
<sequence length="106" mass="11385">MKSQRQPAPGTAHAAPHSPHPGAEPSVTTLDKLPVRAMATIREVQTAGHDGGALKRRLMELGFVPGERVQVLRRVFFGHGPLAVRVGTSTFAMRKLESSLIEVVLA</sequence>
<dbReference type="InterPro" id="IPR038157">
    <property type="entry name" value="FeoA_core_dom"/>
</dbReference>
<dbReference type="OrthoDB" id="559009at2"/>
<dbReference type="SUPFAM" id="SSF50037">
    <property type="entry name" value="C-terminal domain of transcriptional repressors"/>
    <property type="match status" value="1"/>
</dbReference>
<dbReference type="PANTHER" id="PTHR42954">
    <property type="entry name" value="FE(2+) TRANSPORT PROTEIN A"/>
    <property type="match status" value="1"/>
</dbReference>
<organism evidence="4 5">
    <name type="scientific">Aquabacterium commune</name>
    <dbReference type="NCBI Taxonomy" id="70586"/>
    <lineage>
        <taxon>Bacteria</taxon>
        <taxon>Pseudomonadati</taxon>
        <taxon>Pseudomonadota</taxon>
        <taxon>Betaproteobacteria</taxon>
        <taxon>Burkholderiales</taxon>
        <taxon>Aquabacterium</taxon>
    </lineage>
</organism>
<dbReference type="Gene3D" id="2.30.30.90">
    <property type="match status" value="1"/>
</dbReference>
<proteinExistence type="predicted"/>
<evidence type="ECO:0000256" key="2">
    <source>
        <dbReference type="SAM" id="MobiDB-lite"/>
    </source>
</evidence>
<dbReference type="InterPro" id="IPR007167">
    <property type="entry name" value="Fe-transptr_FeoA-like"/>
</dbReference>
<dbReference type="Pfam" id="PF04023">
    <property type="entry name" value="FeoA"/>
    <property type="match status" value="1"/>
</dbReference>
<dbReference type="PANTHER" id="PTHR42954:SF2">
    <property type="entry name" value="FE(2+) TRANSPORT PROTEIN A"/>
    <property type="match status" value="1"/>
</dbReference>
<reference evidence="4 5" key="1">
    <citation type="submission" date="2019-03" db="EMBL/GenBank/DDBJ databases">
        <title>Genomic Encyclopedia of Type Strains, Phase IV (KMG-IV): sequencing the most valuable type-strain genomes for metagenomic binning, comparative biology and taxonomic classification.</title>
        <authorList>
            <person name="Goeker M."/>
        </authorList>
    </citation>
    <scope>NUCLEOTIDE SEQUENCE [LARGE SCALE GENOMIC DNA]</scope>
    <source>
        <strain evidence="4 5">DSM 11901</strain>
    </source>
</reference>
<gene>
    <name evidence="4" type="ORF">EV672_10924</name>
</gene>
<dbReference type="EMBL" id="SNXW01000009">
    <property type="protein sequence ID" value="TDP80984.1"/>
    <property type="molecule type" value="Genomic_DNA"/>
</dbReference>
<dbReference type="Proteomes" id="UP000294593">
    <property type="component" value="Unassembled WGS sequence"/>
</dbReference>
<evidence type="ECO:0000313" key="4">
    <source>
        <dbReference type="EMBL" id="TDP80984.1"/>
    </source>
</evidence>
<feature type="compositionally biased region" description="Low complexity" evidence="2">
    <location>
        <begin position="7"/>
        <end position="26"/>
    </location>
</feature>
<dbReference type="AlphaFoldDB" id="A0A4R6R5I5"/>
<dbReference type="InterPro" id="IPR052713">
    <property type="entry name" value="FeoA"/>
</dbReference>
<keyword evidence="1" id="KW-0408">Iron</keyword>
<accession>A0A4R6R5I5</accession>
<evidence type="ECO:0000313" key="5">
    <source>
        <dbReference type="Proteomes" id="UP000294593"/>
    </source>
</evidence>
<comment type="caution">
    <text evidence="4">The sequence shown here is derived from an EMBL/GenBank/DDBJ whole genome shotgun (WGS) entry which is preliminary data.</text>
</comment>
<feature type="region of interest" description="Disordered" evidence="2">
    <location>
        <begin position="1"/>
        <end position="28"/>
    </location>
</feature>
<dbReference type="RefSeq" id="WP_133610500.1">
    <property type="nucleotide sequence ID" value="NZ_SNXW01000009.1"/>
</dbReference>
<protein>
    <submittedName>
        <fullName evidence="4">Ferrous iron transport protein A</fullName>
    </submittedName>
</protein>
<name>A0A4R6R5I5_9BURK</name>
<dbReference type="GO" id="GO:0046914">
    <property type="term" value="F:transition metal ion binding"/>
    <property type="evidence" value="ECO:0007669"/>
    <property type="project" value="InterPro"/>
</dbReference>
<evidence type="ECO:0000256" key="1">
    <source>
        <dbReference type="ARBA" id="ARBA00023004"/>
    </source>
</evidence>
<dbReference type="SMART" id="SM00899">
    <property type="entry name" value="FeoA"/>
    <property type="match status" value="1"/>
</dbReference>
<feature type="domain" description="Ferrous iron transporter FeoA-like" evidence="3">
    <location>
        <begin position="28"/>
        <end position="105"/>
    </location>
</feature>
<dbReference type="InterPro" id="IPR008988">
    <property type="entry name" value="Transcriptional_repressor_C"/>
</dbReference>